<evidence type="ECO:0000256" key="1">
    <source>
        <dbReference type="ARBA" id="ARBA00022741"/>
    </source>
</evidence>
<dbReference type="InterPro" id="IPR003960">
    <property type="entry name" value="ATPase_AAA_CS"/>
</dbReference>
<name>A0A024UPR7_9STRA</name>
<dbReference type="FunFam" id="3.40.50.300:FF:001025">
    <property type="entry name" value="ATPase family, AAA domain-containing 2B"/>
    <property type="match status" value="1"/>
</dbReference>
<dbReference type="PROSITE" id="PS00674">
    <property type="entry name" value="AAA"/>
    <property type="match status" value="1"/>
</dbReference>
<evidence type="ECO:0000256" key="4">
    <source>
        <dbReference type="RuleBase" id="RU003651"/>
    </source>
</evidence>
<dbReference type="PANTHER" id="PTHR23077:SF117">
    <property type="entry name" value="AAA+ ATPASE DOMAIN-CONTAINING PROTEIN"/>
    <property type="match status" value="1"/>
</dbReference>
<dbReference type="SMART" id="SM00382">
    <property type="entry name" value="AAA"/>
    <property type="match status" value="2"/>
</dbReference>
<keyword evidence="2 4" id="KW-0067">ATP-binding</keyword>
<protein>
    <recommendedName>
        <fullName evidence="5">AAA+ ATPase domain-containing protein</fullName>
    </recommendedName>
</protein>
<dbReference type="Gene3D" id="3.40.50.300">
    <property type="entry name" value="P-loop containing nucleotide triphosphate hydrolases"/>
    <property type="match status" value="2"/>
</dbReference>
<dbReference type="STRING" id="157072.A0A024UPR7"/>
<dbReference type="VEuPathDB" id="FungiDB:H310_02103"/>
<dbReference type="Pfam" id="PF00004">
    <property type="entry name" value="AAA"/>
    <property type="match status" value="2"/>
</dbReference>
<accession>A0A024UPR7</accession>
<reference evidence="6" key="1">
    <citation type="submission" date="2013-12" db="EMBL/GenBank/DDBJ databases">
        <title>The Genome Sequence of Aphanomyces invadans NJM9701.</title>
        <authorList>
            <consortium name="The Broad Institute Genomics Platform"/>
            <person name="Russ C."/>
            <person name="Tyler B."/>
            <person name="van West P."/>
            <person name="Dieguez-Uribeondo J."/>
            <person name="Young S.K."/>
            <person name="Zeng Q."/>
            <person name="Gargeya S."/>
            <person name="Fitzgerald M."/>
            <person name="Abouelleil A."/>
            <person name="Alvarado L."/>
            <person name="Chapman S.B."/>
            <person name="Gainer-Dewar J."/>
            <person name="Goldberg J."/>
            <person name="Griggs A."/>
            <person name="Gujja S."/>
            <person name="Hansen M."/>
            <person name="Howarth C."/>
            <person name="Imamovic A."/>
            <person name="Ireland A."/>
            <person name="Larimer J."/>
            <person name="McCowan C."/>
            <person name="Murphy C."/>
            <person name="Pearson M."/>
            <person name="Poon T.W."/>
            <person name="Priest M."/>
            <person name="Roberts A."/>
            <person name="Saif S."/>
            <person name="Shea T."/>
            <person name="Sykes S."/>
            <person name="Wortman J."/>
            <person name="Nusbaum C."/>
            <person name="Birren B."/>
        </authorList>
    </citation>
    <scope>NUCLEOTIDE SEQUENCE [LARGE SCALE GENOMIC DNA]</scope>
    <source>
        <strain evidence="6">NJM9701</strain>
    </source>
</reference>
<dbReference type="InterPro" id="IPR003593">
    <property type="entry name" value="AAA+_ATPase"/>
</dbReference>
<gene>
    <name evidence="6" type="ORF">H310_02103</name>
</gene>
<dbReference type="RefSeq" id="XP_008863726.1">
    <property type="nucleotide sequence ID" value="XM_008865504.1"/>
</dbReference>
<proteinExistence type="inferred from homology"/>
<organism evidence="6">
    <name type="scientific">Aphanomyces invadans</name>
    <dbReference type="NCBI Taxonomy" id="157072"/>
    <lineage>
        <taxon>Eukaryota</taxon>
        <taxon>Sar</taxon>
        <taxon>Stramenopiles</taxon>
        <taxon>Oomycota</taxon>
        <taxon>Saprolegniomycetes</taxon>
        <taxon>Saprolegniales</taxon>
        <taxon>Verrucalvaceae</taxon>
        <taxon>Aphanomyces</taxon>
    </lineage>
</organism>
<feature type="domain" description="AAA+ ATPase" evidence="5">
    <location>
        <begin position="413"/>
        <end position="557"/>
    </location>
</feature>
<dbReference type="GeneID" id="20079153"/>
<dbReference type="PANTHER" id="PTHR23077">
    <property type="entry name" value="AAA-FAMILY ATPASE"/>
    <property type="match status" value="1"/>
</dbReference>
<evidence type="ECO:0000256" key="3">
    <source>
        <dbReference type="ARBA" id="ARBA00023054"/>
    </source>
</evidence>
<comment type="similarity">
    <text evidence="4">Belongs to the AAA ATPase family.</text>
</comment>
<keyword evidence="3" id="KW-0175">Coiled coil</keyword>
<evidence type="ECO:0000313" key="6">
    <source>
        <dbReference type="EMBL" id="ETW07633.1"/>
    </source>
</evidence>
<sequence length="634" mass="68631">MISLSHVDIELLSPFPRVLVPSRKRATVPQVVRDNKLHFENAVVRQLRLVAKDHLFSIALMGQLYIGRVVAAVGEAGQPVPMGVIMSTTTVFLHMDYPSSSLDETARDWKAVWDAYPWQERMLLAGLAGYNALVDHIVLHLRLALSLDKPSITSHGFLVQGVGGVGKTLLLEALRQQLVALHVPVVLADSHTLRLEADTSTAFPSTSQFLAHSLRSLEASSNNHQHGVFLLDNVNALVEDDGTISALGRSLLQILDQWTEQGRPLAVVATASMKALPSSLTRTGRLERQLLMEVPTEAMRAAIADRLLHDTVLAAALASATGGYVGKDLSKIVRHATAMAKLKGLAAPTWLELLKAQGTTPPSQLQDLNVQRPDIDSSWNQFAGYDALKSRLVELVSYKFDKKDAFERLGVQTVSGVLLYGPAGCGKTMLVRGLAAVSKANFVQVQASKLVSKYFGDTEKAIRDLFARARSSAPCILFFDELDSIAAKREFSNDSGGDAGASGVYARVLSTLLNEMDGVGGQGDIVVVAATNRVDSLDAALVRPGRMDQMLEVGYPSSADRRAIFRQYTKTMPLAADVDLDAVAAWTDCDSTVTGAMIRAICKDAALHALRESEATTFVAHRHFSQATADYLRA</sequence>
<dbReference type="eggNOG" id="KOG0730">
    <property type="taxonomic scope" value="Eukaryota"/>
</dbReference>
<dbReference type="AlphaFoldDB" id="A0A024UPR7"/>
<dbReference type="Gene3D" id="1.10.8.60">
    <property type="match status" value="2"/>
</dbReference>
<dbReference type="SUPFAM" id="SSF52540">
    <property type="entry name" value="P-loop containing nucleoside triphosphate hydrolases"/>
    <property type="match status" value="2"/>
</dbReference>
<feature type="domain" description="AAA+ ATPase" evidence="5">
    <location>
        <begin position="153"/>
        <end position="296"/>
    </location>
</feature>
<dbReference type="GO" id="GO:0005524">
    <property type="term" value="F:ATP binding"/>
    <property type="evidence" value="ECO:0007669"/>
    <property type="project" value="UniProtKB-KW"/>
</dbReference>
<dbReference type="InterPro" id="IPR050168">
    <property type="entry name" value="AAA_ATPase_domain"/>
</dbReference>
<dbReference type="EMBL" id="KI913954">
    <property type="protein sequence ID" value="ETW07633.1"/>
    <property type="molecule type" value="Genomic_DNA"/>
</dbReference>
<keyword evidence="1 4" id="KW-0547">Nucleotide-binding</keyword>
<dbReference type="InterPro" id="IPR003959">
    <property type="entry name" value="ATPase_AAA_core"/>
</dbReference>
<dbReference type="InterPro" id="IPR027417">
    <property type="entry name" value="P-loop_NTPase"/>
</dbReference>
<dbReference type="OrthoDB" id="5421at2759"/>
<dbReference type="GO" id="GO:0016887">
    <property type="term" value="F:ATP hydrolysis activity"/>
    <property type="evidence" value="ECO:0007669"/>
    <property type="project" value="InterPro"/>
</dbReference>
<evidence type="ECO:0000259" key="5">
    <source>
        <dbReference type="SMART" id="SM00382"/>
    </source>
</evidence>
<evidence type="ECO:0000256" key="2">
    <source>
        <dbReference type="ARBA" id="ARBA00022840"/>
    </source>
</evidence>